<dbReference type="Proteomes" id="UP000294933">
    <property type="component" value="Unassembled WGS sequence"/>
</dbReference>
<dbReference type="VEuPathDB" id="FungiDB:BD410DRAFT_436206"/>
<reference evidence="1 2" key="1">
    <citation type="submission" date="2018-06" db="EMBL/GenBank/DDBJ databases">
        <title>A transcriptomic atlas of mushroom development highlights an independent origin of complex multicellularity.</title>
        <authorList>
            <consortium name="DOE Joint Genome Institute"/>
            <person name="Krizsan K."/>
            <person name="Almasi E."/>
            <person name="Merenyi Z."/>
            <person name="Sahu N."/>
            <person name="Viragh M."/>
            <person name="Koszo T."/>
            <person name="Mondo S."/>
            <person name="Kiss B."/>
            <person name="Balint B."/>
            <person name="Kues U."/>
            <person name="Barry K."/>
            <person name="Hegedus J.C."/>
            <person name="Henrissat B."/>
            <person name="Johnson J."/>
            <person name="Lipzen A."/>
            <person name="Ohm R."/>
            <person name="Nagy I."/>
            <person name="Pangilinan J."/>
            <person name="Yan J."/>
            <person name="Xiong Y."/>
            <person name="Grigoriev I.V."/>
            <person name="Hibbett D.S."/>
            <person name="Nagy L.G."/>
        </authorList>
    </citation>
    <scope>NUCLEOTIDE SEQUENCE [LARGE SCALE GENOMIC DNA]</scope>
    <source>
        <strain evidence="1 2">SZMC22713</strain>
    </source>
</reference>
<proteinExistence type="predicted"/>
<protein>
    <submittedName>
        <fullName evidence="1">Uncharacterized protein</fullName>
    </submittedName>
</protein>
<gene>
    <name evidence="1" type="ORF">BD410DRAFT_436206</name>
</gene>
<keyword evidence="2" id="KW-1185">Reference proteome</keyword>
<sequence>MTFLTARILERHSWPLLFSILVIPKYQGVYEMERPRTMTEYEFSTAISTLSRNWLDPRLLAPSPSHVLATNAPAGSHHGSDIFHPLRCDLMASKRTCCRRKSSSLYA</sequence>
<dbReference type="AlphaFoldDB" id="A0A4Y7PVN4"/>
<accession>A0A4Y7PVN4</accession>
<evidence type="ECO:0000313" key="1">
    <source>
        <dbReference type="EMBL" id="TDL19454.1"/>
    </source>
</evidence>
<name>A0A4Y7PVN4_9AGAM</name>
<organism evidence="1 2">
    <name type="scientific">Rickenella mellea</name>
    <dbReference type="NCBI Taxonomy" id="50990"/>
    <lineage>
        <taxon>Eukaryota</taxon>
        <taxon>Fungi</taxon>
        <taxon>Dikarya</taxon>
        <taxon>Basidiomycota</taxon>
        <taxon>Agaricomycotina</taxon>
        <taxon>Agaricomycetes</taxon>
        <taxon>Hymenochaetales</taxon>
        <taxon>Rickenellaceae</taxon>
        <taxon>Rickenella</taxon>
    </lineage>
</organism>
<evidence type="ECO:0000313" key="2">
    <source>
        <dbReference type="Proteomes" id="UP000294933"/>
    </source>
</evidence>
<dbReference type="EMBL" id="ML170196">
    <property type="protein sequence ID" value="TDL19454.1"/>
    <property type="molecule type" value="Genomic_DNA"/>
</dbReference>